<accession>G2J9Z8</accession>
<dbReference type="EMBL" id="CAFB01000044">
    <property type="protein sequence ID" value="CCD29595.1"/>
    <property type="molecule type" value="Genomic_DNA"/>
</dbReference>
<sequence length="45" mass="5203">MSDINSYQAGFSSPPILQDWRHFYGGQVGELMRKQRLADAWRSVC</sequence>
<name>G2J9Z8_9BURK</name>
<dbReference type="Proteomes" id="UP000054051">
    <property type="component" value="Unassembled WGS sequence"/>
</dbReference>
<keyword evidence="2" id="KW-1185">Reference proteome</keyword>
<gene>
    <name evidence="1" type="ORF">CAGGBEG34_270001</name>
</gene>
<protein>
    <submittedName>
        <fullName evidence="1">Uncharacterized protein</fullName>
    </submittedName>
</protein>
<proteinExistence type="predicted"/>
<organism evidence="1 2">
    <name type="scientific">Candidatus Glomeribacter gigasporarum BEG34</name>
    <dbReference type="NCBI Taxonomy" id="1070319"/>
    <lineage>
        <taxon>Bacteria</taxon>
        <taxon>Pseudomonadati</taxon>
        <taxon>Pseudomonadota</taxon>
        <taxon>Betaproteobacteria</taxon>
        <taxon>Burkholderiales</taxon>
        <taxon>Burkholderiaceae</taxon>
        <taxon>Candidatus Glomeribacter</taxon>
    </lineage>
</organism>
<evidence type="ECO:0000313" key="2">
    <source>
        <dbReference type="Proteomes" id="UP000054051"/>
    </source>
</evidence>
<reference evidence="1 2" key="1">
    <citation type="submission" date="2011-08" db="EMBL/GenBank/DDBJ databases">
        <title>The genome of the obligate endobacterium of an arbuscular mycorrhizal fungus reveals an interphylum network of nutritional interactions.</title>
        <authorList>
            <person name="Ghignone S."/>
            <person name="Salvioli A."/>
            <person name="Anca I."/>
            <person name="Lumini E."/>
            <person name="Ortu G."/>
            <person name="Petiti L."/>
            <person name="Cruveiller S."/>
            <person name="Bianciotto V."/>
            <person name="Piffanelli P."/>
            <person name="Lanfranco L."/>
            <person name="Bonfante P."/>
        </authorList>
    </citation>
    <scope>NUCLEOTIDE SEQUENCE [LARGE SCALE GENOMIC DNA]</scope>
    <source>
        <strain evidence="1 2">BEG34</strain>
    </source>
</reference>
<comment type="caution">
    <text evidence="1">The sequence shown here is derived from an EMBL/GenBank/DDBJ whole genome shotgun (WGS) entry which is preliminary data.</text>
</comment>
<dbReference type="AlphaFoldDB" id="G2J9Z8"/>
<evidence type="ECO:0000313" key="1">
    <source>
        <dbReference type="EMBL" id="CCD29595.1"/>
    </source>
</evidence>